<accession>A0A1F7J903</accession>
<keyword evidence="1" id="KW-0472">Membrane</keyword>
<gene>
    <name evidence="2" type="ORF">A2966_03880</name>
</gene>
<feature type="transmembrane region" description="Helical" evidence="1">
    <location>
        <begin position="416"/>
        <end position="436"/>
    </location>
</feature>
<dbReference type="EMBL" id="MGAR01000015">
    <property type="protein sequence ID" value="OGK52099.1"/>
    <property type="molecule type" value="Genomic_DNA"/>
</dbReference>
<evidence type="ECO:0000256" key="1">
    <source>
        <dbReference type="SAM" id="Phobius"/>
    </source>
</evidence>
<dbReference type="AlphaFoldDB" id="A0A1F7J903"/>
<feature type="transmembrane region" description="Helical" evidence="1">
    <location>
        <begin position="442"/>
        <end position="465"/>
    </location>
</feature>
<comment type="caution">
    <text evidence="2">The sequence shown here is derived from an EMBL/GenBank/DDBJ whole genome shotgun (WGS) entry which is preliminary data.</text>
</comment>
<evidence type="ECO:0000313" key="2">
    <source>
        <dbReference type="EMBL" id="OGK52099.1"/>
    </source>
</evidence>
<dbReference type="STRING" id="1802067.A2966_03880"/>
<keyword evidence="1" id="KW-0812">Transmembrane</keyword>
<protein>
    <submittedName>
        <fullName evidence="2">Uncharacterized protein</fullName>
    </submittedName>
</protein>
<name>A0A1F7J903_9BACT</name>
<keyword evidence="1" id="KW-1133">Transmembrane helix</keyword>
<feature type="transmembrane region" description="Helical" evidence="1">
    <location>
        <begin position="351"/>
        <end position="374"/>
    </location>
</feature>
<proteinExistence type="predicted"/>
<reference evidence="2 3" key="1">
    <citation type="journal article" date="2016" name="Nat. Commun.">
        <title>Thousands of microbial genomes shed light on interconnected biogeochemical processes in an aquifer system.</title>
        <authorList>
            <person name="Anantharaman K."/>
            <person name="Brown C.T."/>
            <person name="Hug L.A."/>
            <person name="Sharon I."/>
            <person name="Castelle C.J."/>
            <person name="Probst A.J."/>
            <person name="Thomas B.C."/>
            <person name="Singh A."/>
            <person name="Wilkins M.J."/>
            <person name="Karaoz U."/>
            <person name="Brodie E.L."/>
            <person name="Williams K.H."/>
            <person name="Hubbard S.S."/>
            <person name="Banfield J.F."/>
        </authorList>
    </citation>
    <scope>NUCLEOTIDE SEQUENCE [LARGE SCALE GENOMIC DNA]</scope>
</reference>
<feature type="transmembrane region" description="Helical" evidence="1">
    <location>
        <begin position="317"/>
        <end position="339"/>
    </location>
</feature>
<sequence length="545" mass="63603">MNVAKKVPLTEDMDNVIELSKTTKVLLSSFSSIKEKQPVDEFTKLQVSQAVSFLALVYEKVRNAIEYREDHLLRRAAIERILKRRLAMNPQAVGEAENLLRELMWARYFANGSLGQNDISVIQKIIDRYLQIKKELVTGRNGNSQVFLSQFLFDMLTCEIEENLSPAYAKRQADFIYFIFQTIHKKVKVADLTEAQKDAFLFIGLEKSYGKTDIAYQRYHTYCVFYKPLSQYSEDELKQLTTSLPEIFTRLDKMIRNPLVEKLMKFTRKQLPPFLILFDIIKEKKQLVQVTLTDKKKLWTEVDSTCRKKYQLIKSRLNTLAIRSLIYIFITKMLLAIIIEVPLSKLIYDEINYGSIAINSIAPPILMLLIVLTIHLPGEDNTKRIYQRLIDIVNADPKYEQSIALITKKPKAKRPLLILGFTIFYTLTFIITLLFIHDILAAINFNILSQLIFIFFISVISFFAYRIKQVANEYRLLEKDSIFQPLIDFFFMPILSLGKLFSEGISQLNVFIVLFDFIIEAPYKLIIEVIEEWMTFVRARKEEIM</sequence>
<dbReference type="Proteomes" id="UP000176480">
    <property type="component" value="Unassembled WGS sequence"/>
</dbReference>
<organism evidence="2 3">
    <name type="scientific">Candidatus Roizmanbacteria bacterium RIFCSPLOWO2_01_FULL_41_22</name>
    <dbReference type="NCBI Taxonomy" id="1802067"/>
    <lineage>
        <taxon>Bacteria</taxon>
        <taxon>Candidatus Roizmaniibacteriota</taxon>
    </lineage>
</organism>
<evidence type="ECO:0000313" key="3">
    <source>
        <dbReference type="Proteomes" id="UP000176480"/>
    </source>
</evidence>